<gene>
    <name evidence="7" type="ORF">M23134_06003</name>
</gene>
<evidence type="ECO:0000313" key="7">
    <source>
        <dbReference type="EMBL" id="EAY26130.1"/>
    </source>
</evidence>
<proteinExistence type="inferred from homology"/>
<accession>A1ZU17</accession>
<dbReference type="eggNOG" id="COG2363">
    <property type="taxonomic scope" value="Bacteria"/>
</dbReference>
<dbReference type="Pfam" id="PF04241">
    <property type="entry name" value="DUF423"/>
    <property type="match status" value="1"/>
</dbReference>
<name>A1ZU17_MICM2</name>
<comment type="similarity">
    <text evidence="2">Belongs to the UPF0382 family.</text>
</comment>
<evidence type="ECO:0008006" key="9">
    <source>
        <dbReference type="Google" id="ProtNLM"/>
    </source>
</evidence>
<evidence type="ECO:0000256" key="1">
    <source>
        <dbReference type="ARBA" id="ARBA00004141"/>
    </source>
</evidence>
<dbReference type="RefSeq" id="WP_002701541.1">
    <property type="nucleotide sequence ID" value="NZ_AAWS01000038.1"/>
</dbReference>
<protein>
    <recommendedName>
        <fullName evidence="9">DUF423 domain-containing protein</fullName>
    </recommendedName>
</protein>
<evidence type="ECO:0000313" key="8">
    <source>
        <dbReference type="Proteomes" id="UP000004095"/>
    </source>
</evidence>
<sequence>MHKFFLMAGALLGGLSVAIGAFGAHALKKVLEQNNYTEVFETGVRYQFFHAVALCIVGILILQMPHKYLTYAGYSFIIGTVIFSGTLYVLSLTGIRWLGAITPLGGTAFIVGWIFLFLAVWNAK</sequence>
<comment type="subcellular location">
    <subcellularLocation>
        <location evidence="1">Membrane</location>
        <topology evidence="1">Multi-pass membrane protein</topology>
    </subcellularLocation>
</comment>
<dbReference type="PANTHER" id="PTHR43461:SF1">
    <property type="entry name" value="TRANSMEMBRANE PROTEIN 256"/>
    <property type="match status" value="1"/>
</dbReference>
<feature type="transmembrane region" description="Helical" evidence="6">
    <location>
        <begin position="69"/>
        <end position="91"/>
    </location>
</feature>
<organism evidence="7 8">
    <name type="scientific">Microscilla marina ATCC 23134</name>
    <dbReference type="NCBI Taxonomy" id="313606"/>
    <lineage>
        <taxon>Bacteria</taxon>
        <taxon>Pseudomonadati</taxon>
        <taxon>Bacteroidota</taxon>
        <taxon>Cytophagia</taxon>
        <taxon>Cytophagales</taxon>
        <taxon>Microscillaceae</taxon>
        <taxon>Microscilla</taxon>
    </lineage>
</organism>
<dbReference type="OrthoDB" id="9802121at2"/>
<dbReference type="AlphaFoldDB" id="A1ZU17"/>
<keyword evidence="8" id="KW-1185">Reference proteome</keyword>
<reference evidence="7 8" key="1">
    <citation type="submission" date="2007-01" db="EMBL/GenBank/DDBJ databases">
        <authorList>
            <person name="Haygood M."/>
            <person name="Podell S."/>
            <person name="Anderson C."/>
            <person name="Hopkinson B."/>
            <person name="Roe K."/>
            <person name="Barbeau K."/>
            <person name="Gaasterland T."/>
            <person name="Ferriera S."/>
            <person name="Johnson J."/>
            <person name="Kravitz S."/>
            <person name="Beeson K."/>
            <person name="Sutton G."/>
            <person name="Rogers Y.-H."/>
            <person name="Friedman R."/>
            <person name="Frazier M."/>
            <person name="Venter J.C."/>
        </authorList>
    </citation>
    <scope>NUCLEOTIDE SEQUENCE [LARGE SCALE GENOMIC DNA]</scope>
    <source>
        <strain evidence="7 8">ATCC 23134</strain>
    </source>
</reference>
<comment type="caution">
    <text evidence="7">The sequence shown here is derived from an EMBL/GenBank/DDBJ whole genome shotgun (WGS) entry which is preliminary data.</text>
</comment>
<dbReference type="Proteomes" id="UP000004095">
    <property type="component" value="Unassembled WGS sequence"/>
</dbReference>
<feature type="transmembrane region" description="Helical" evidence="6">
    <location>
        <begin position="44"/>
        <end position="62"/>
    </location>
</feature>
<evidence type="ECO:0000256" key="5">
    <source>
        <dbReference type="ARBA" id="ARBA00023136"/>
    </source>
</evidence>
<dbReference type="EMBL" id="AAWS01000038">
    <property type="protein sequence ID" value="EAY26130.1"/>
    <property type="molecule type" value="Genomic_DNA"/>
</dbReference>
<dbReference type="GO" id="GO:0005886">
    <property type="term" value="C:plasma membrane"/>
    <property type="evidence" value="ECO:0007669"/>
    <property type="project" value="TreeGrafter"/>
</dbReference>
<evidence type="ECO:0000256" key="4">
    <source>
        <dbReference type="ARBA" id="ARBA00022989"/>
    </source>
</evidence>
<dbReference type="PANTHER" id="PTHR43461">
    <property type="entry name" value="TRANSMEMBRANE PROTEIN 256"/>
    <property type="match status" value="1"/>
</dbReference>
<evidence type="ECO:0000256" key="2">
    <source>
        <dbReference type="ARBA" id="ARBA00009694"/>
    </source>
</evidence>
<evidence type="ECO:0000256" key="3">
    <source>
        <dbReference type="ARBA" id="ARBA00022692"/>
    </source>
</evidence>
<dbReference type="InterPro" id="IPR006696">
    <property type="entry name" value="DUF423"/>
</dbReference>
<feature type="transmembrane region" description="Helical" evidence="6">
    <location>
        <begin position="97"/>
        <end position="121"/>
    </location>
</feature>
<keyword evidence="5 6" id="KW-0472">Membrane</keyword>
<keyword evidence="3 6" id="KW-0812">Transmembrane</keyword>
<evidence type="ECO:0000256" key="6">
    <source>
        <dbReference type="SAM" id="Phobius"/>
    </source>
</evidence>
<keyword evidence="4 6" id="KW-1133">Transmembrane helix</keyword>